<dbReference type="SUPFAM" id="SSF52540">
    <property type="entry name" value="P-loop containing nucleoside triphosphate hydrolases"/>
    <property type="match status" value="1"/>
</dbReference>
<dbReference type="EMBL" id="JACLAX010000006">
    <property type="protein sequence ID" value="MBC2669027.1"/>
    <property type="molecule type" value="Genomic_DNA"/>
</dbReference>
<feature type="compositionally biased region" description="Basic and acidic residues" evidence="1">
    <location>
        <begin position="245"/>
        <end position="256"/>
    </location>
</feature>
<evidence type="ECO:0008006" key="4">
    <source>
        <dbReference type="Google" id="ProtNLM"/>
    </source>
</evidence>
<dbReference type="Gene3D" id="3.40.50.300">
    <property type="entry name" value="P-loop containing nucleotide triphosphate hydrolases"/>
    <property type="match status" value="1"/>
</dbReference>
<evidence type="ECO:0000313" key="3">
    <source>
        <dbReference type="Proteomes" id="UP000551327"/>
    </source>
</evidence>
<evidence type="ECO:0000313" key="2">
    <source>
        <dbReference type="EMBL" id="MBC2669027.1"/>
    </source>
</evidence>
<evidence type="ECO:0000256" key="1">
    <source>
        <dbReference type="SAM" id="MobiDB-lite"/>
    </source>
</evidence>
<reference evidence="2 3" key="1">
    <citation type="submission" date="2020-08" db="EMBL/GenBank/DDBJ databases">
        <title>The genome sequence of type strain Novosphingobium piscinae KCTC 42194.</title>
        <authorList>
            <person name="Liu Y."/>
        </authorList>
    </citation>
    <scope>NUCLEOTIDE SEQUENCE [LARGE SCALE GENOMIC DNA]</scope>
    <source>
        <strain evidence="2 3">KCTC 42194</strain>
    </source>
</reference>
<dbReference type="PIRSF" id="PIRSF034285">
    <property type="entry name" value="UCP034285"/>
    <property type="match status" value="1"/>
</dbReference>
<gene>
    <name evidence="2" type="ORF">H7F53_07715</name>
</gene>
<dbReference type="InterPro" id="IPR027417">
    <property type="entry name" value="P-loop_NTPase"/>
</dbReference>
<name>A0A7X1KPS2_9SPHN</name>
<feature type="region of interest" description="Disordered" evidence="1">
    <location>
        <begin position="238"/>
        <end position="270"/>
    </location>
</feature>
<organism evidence="2 3">
    <name type="scientific">Novosphingobium piscinae</name>
    <dbReference type="NCBI Taxonomy" id="1507448"/>
    <lineage>
        <taxon>Bacteria</taxon>
        <taxon>Pseudomonadati</taxon>
        <taxon>Pseudomonadota</taxon>
        <taxon>Alphaproteobacteria</taxon>
        <taxon>Sphingomonadales</taxon>
        <taxon>Sphingomonadaceae</taxon>
        <taxon>Novosphingobium</taxon>
    </lineage>
</organism>
<sequence>MRVAPILSPDSGSLPAAPVLRHWASGVASLDAALGGGFAQGRVHEFYAASEADAGAVRGLAVGLGAGMAGPDRSVLWLRCSRTLGRAGVLQASGWSDLGGRPGQLLLGIVPDTLTLLRSAADALRSAAPGLVVIEGWGRMAELDLTASRRLALAAERSGVALLLLRIEAQPVPSAAQTRWQVASAPSRALPGQAPGAPTFDLVLLRQRAGPCGLDWRLEWHRDQCKFREAPLPGAVVPVPAGRPLADRTGRQRDGGGDDAVAGRSVRSAA</sequence>
<protein>
    <recommendedName>
        <fullName evidence="4">Protein ImuA</fullName>
    </recommendedName>
</protein>
<dbReference type="RefSeq" id="WP_185678921.1">
    <property type="nucleotide sequence ID" value="NZ_JACLAX010000006.1"/>
</dbReference>
<dbReference type="Proteomes" id="UP000551327">
    <property type="component" value="Unassembled WGS sequence"/>
</dbReference>
<comment type="caution">
    <text evidence="2">The sequence shown here is derived from an EMBL/GenBank/DDBJ whole genome shotgun (WGS) entry which is preliminary data.</text>
</comment>
<dbReference type="InterPro" id="IPR017026">
    <property type="entry name" value="ImuA"/>
</dbReference>
<accession>A0A7X1KPS2</accession>
<proteinExistence type="predicted"/>
<keyword evidence="3" id="KW-1185">Reference proteome</keyword>
<dbReference type="AlphaFoldDB" id="A0A7X1KPS2"/>